<name>A0A7E4VGE6_PANRE</name>
<evidence type="ECO:0000313" key="7">
    <source>
        <dbReference type="WBParaSite" id="Pan_g20754.t1"/>
    </source>
</evidence>
<proteinExistence type="predicted"/>
<dbReference type="GO" id="GO:0031087">
    <property type="term" value="P:deadenylation-independent decapping of nuclear-transcribed mRNA"/>
    <property type="evidence" value="ECO:0007669"/>
    <property type="project" value="InterPro"/>
</dbReference>
<accession>A0A7E4VGE6</accession>
<dbReference type="PANTHER" id="PTHR15598:SF5">
    <property type="entry name" value="ENHANCER OF MRNA-DECAPPING PROTEIN 4"/>
    <property type="match status" value="1"/>
</dbReference>
<protein>
    <submittedName>
        <fullName evidence="7">Ge1_WD40 domain-containing protein</fullName>
    </submittedName>
</protein>
<evidence type="ECO:0000256" key="4">
    <source>
        <dbReference type="ARBA" id="ARBA00022737"/>
    </source>
</evidence>
<keyword evidence="3" id="KW-0853">WD repeat</keyword>
<dbReference type="InterPro" id="IPR015943">
    <property type="entry name" value="WD40/YVTN_repeat-like_dom_sf"/>
</dbReference>
<evidence type="ECO:0000259" key="5">
    <source>
        <dbReference type="Pfam" id="PF16529"/>
    </source>
</evidence>
<keyword evidence="6" id="KW-1185">Reference proteome</keyword>
<sequence>MALSPHQYHEKHSISVDNEVAPFAIGKNVLLHVEKETHPRQRDSSRASSRALCEYKWDSKETGRILSARGRLVAYRLQNGLKGEVIRILDRKDRSRHLIKDFRALIVDLQWAHHRPLVAVADSDGSLYIYDVEETCKKCDKYLNVIRDRTDKHKDARISWCPYIPEPDGSTIDMLVVTTGKTAHVINITRIKAALQSQGEDGLEITADAIKDIPGGIFTIDFESNVTIARISPDSSALVVAEANGLAHFYVVEDTTIRLVSKTTPIPNQHVEDIVFFDNLTVTDHAAYWRYAAISSDNGQRITVFDCDNWDLVAKLRFELPAVTKLEIALDLTAKYLFVFDLSKNNVFCVEIAYVNEVPHFASATMIAFFNTLYIACPVSVVEEHRENSDLFGDDDGESGSSSNLVALLVAICPRSLLEIDIDLEQTVSFEPVLPPGGPPLSVQTIPEEVSPLPSSSPIRNIPATVRSPPVVTTEGLIEAPIAASVSTSALQHAAPAPVVDFTNLIKLLNDQFGSLENRISTELQQVNYELQGLRSQSRSDLETAMEHITNEFRNRNEQLETLITSYTHRVRDEVVSALEDGFSRQAKQIETHNNISHSSTLDVVRNSILGSVVPSLDRLAKELFQQFSDNVAVGVNEFNDRLAKIQNELSSAASTPKVPDTSVKVGQLLDNNEIEAAFELALTHRDHAALTTIISRVDLEAFFGGDTTTSLRLPYILVLFDMLVQKLNVDTALKLQTLELLVAEADLSDPAHKPTVIATLEAVVKALEPIHAIPEHKRSARVIRQLAMSAIKSVQSP</sequence>
<dbReference type="Pfam" id="PF16529">
    <property type="entry name" value="Ge1_WD40"/>
    <property type="match status" value="1"/>
</dbReference>
<dbReference type="InterPro" id="IPR045152">
    <property type="entry name" value="EDC4-like"/>
</dbReference>
<keyword evidence="4" id="KW-0677">Repeat</keyword>
<feature type="domain" description="Enhancer of mRNA-decapping protein 4 WD40 repeat region" evidence="5">
    <location>
        <begin position="45"/>
        <end position="353"/>
    </location>
</feature>
<evidence type="ECO:0000313" key="6">
    <source>
        <dbReference type="Proteomes" id="UP000492821"/>
    </source>
</evidence>
<dbReference type="Proteomes" id="UP000492821">
    <property type="component" value="Unassembled WGS sequence"/>
</dbReference>
<keyword evidence="2" id="KW-0963">Cytoplasm</keyword>
<dbReference type="SUPFAM" id="SSF69322">
    <property type="entry name" value="Tricorn protease domain 2"/>
    <property type="match status" value="1"/>
</dbReference>
<dbReference type="GO" id="GO:0000932">
    <property type="term" value="C:P-body"/>
    <property type="evidence" value="ECO:0007669"/>
    <property type="project" value="TreeGrafter"/>
</dbReference>
<evidence type="ECO:0000256" key="3">
    <source>
        <dbReference type="ARBA" id="ARBA00022574"/>
    </source>
</evidence>
<dbReference type="Gene3D" id="2.130.10.10">
    <property type="entry name" value="YVTN repeat-like/Quinoprotein amine dehydrogenase"/>
    <property type="match status" value="1"/>
</dbReference>
<dbReference type="PANTHER" id="PTHR15598">
    <property type="entry name" value="ENHANCER OF MRNA-DECAPPING PROTEIN 4"/>
    <property type="match status" value="1"/>
</dbReference>
<dbReference type="AlphaFoldDB" id="A0A7E4VGE6"/>
<reference evidence="6" key="1">
    <citation type="journal article" date="2013" name="Genetics">
        <title>The draft genome and transcriptome of Panagrellus redivivus are shaped by the harsh demands of a free-living lifestyle.</title>
        <authorList>
            <person name="Srinivasan J."/>
            <person name="Dillman A.R."/>
            <person name="Macchietto M.G."/>
            <person name="Heikkinen L."/>
            <person name="Lakso M."/>
            <person name="Fracchia K.M."/>
            <person name="Antoshechkin I."/>
            <person name="Mortazavi A."/>
            <person name="Wong G."/>
            <person name="Sternberg P.W."/>
        </authorList>
    </citation>
    <scope>NUCLEOTIDE SEQUENCE [LARGE SCALE GENOMIC DNA]</scope>
    <source>
        <strain evidence="6">MT8872</strain>
    </source>
</reference>
<evidence type="ECO:0000256" key="1">
    <source>
        <dbReference type="ARBA" id="ARBA00004496"/>
    </source>
</evidence>
<evidence type="ECO:0000256" key="2">
    <source>
        <dbReference type="ARBA" id="ARBA00022490"/>
    </source>
</evidence>
<reference evidence="7" key="2">
    <citation type="submission" date="2020-10" db="UniProtKB">
        <authorList>
            <consortium name="WormBaseParasite"/>
        </authorList>
    </citation>
    <scope>IDENTIFICATION</scope>
</reference>
<comment type="subcellular location">
    <subcellularLocation>
        <location evidence="1">Cytoplasm</location>
    </subcellularLocation>
</comment>
<dbReference type="WBParaSite" id="Pan_g20754.t1">
    <property type="protein sequence ID" value="Pan_g20754.t1"/>
    <property type="gene ID" value="Pan_g20754"/>
</dbReference>
<dbReference type="InterPro" id="IPR032401">
    <property type="entry name" value="EDC4_WD40"/>
</dbReference>
<organism evidence="6 7">
    <name type="scientific">Panagrellus redivivus</name>
    <name type="common">Microworm</name>
    <dbReference type="NCBI Taxonomy" id="6233"/>
    <lineage>
        <taxon>Eukaryota</taxon>
        <taxon>Metazoa</taxon>
        <taxon>Ecdysozoa</taxon>
        <taxon>Nematoda</taxon>
        <taxon>Chromadorea</taxon>
        <taxon>Rhabditida</taxon>
        <taxon>Tylenchina</taxon>
        <taxon>Panagrolaimomorpha</taxon>
        <taxon>Panagrolaimoidea</taxon>
        <taxon>Panagrolaimidae</taxon>
        <taxon>Panagrellus</taxon>
    </lineage>
</organism>